<dbReference type="GO" id="GO:0016491">
    <property type="term" value="F:oxidoreductase activity"/>
    <property type="evidence" value="ECO:0007669"/>
    <property type="project" value="UniProtKB-KW"/>
</dbReference>
<keyword evidence="1" id="KW-0560">Oxidoreductase</keyword>
<dbReference type="InterPro" id="IPR036188">
    <property type="entry name" value="FAD/NAD-bd_sf"/>
</dbReference>
<reference evidence="3" key="1">
    <citation type="journal article" date="2014" name="Front. Microbiol.">
        <title>High frequency of phylogenetically diverse reductive dehalogenase-homologous genes in deep subseafloor sedimentary metagenomes.</title>
        <authorList>
            <person name="Kawai M."/>
            <person name="Futagami T."/>
            <person name="Toyoda A."/>
            <person name="Takaki Y."/>
            <person name="Nishi S."/>
            <person name="Hori S."/>
            <person name="Arai W."/>
            <person name="Tsubouchi T."/>
            <person name="Morono Y."/>
            <person name="Uchiyama I."/>
            <person name="Ito T."/>
            <person name="Fujiyama A."/>
            <person name="Inagaki F."/>
            <person name="Takami H."/>
        </authorList>
    </citation>
    <scope>NUCLEOTIDE SEQUENCE</scope>
    <source>
        <strain evidence="3">Expedition CK06-06</strain>
    </source>
</reference>
<sequence>MMMIRRASVVIIGGGIVGCSIAYNLAKMGCKNIVLFEKNSLASGSTGRCGAGIRQQFGTEMNCILARESIKIFENLSQELDYDIELNQGGYLILAYTEKEVNQFKKNVALEQSLGIDVRFINVEEAKDIVPPLNTEGILAATFCPTDGHANPFNTNFAYAEAAQRLGVKIYDFTEVREIKTEDNRIVSVSTDQGEVLTPIVINAAGGYSGEIGKIAGVEIPVYSQRHQILITEPVDPLFKPMLMSFSRNFYCQQTPHGSIIMGFGDPDEPKGYDTGSSWQFAREMAQKMTAVVPLLKE</sequence>
<proteinExistence type="predicted"/>
<dbReference type="PANTHER" id="PTHR13847">
    <property type="entry name" value="SARCOSINE DEHYDROGENASE-RELATED"/>
    <property type="match status" value="1"/>
</dbReference>
<dbReference type="GO" id="GO:0005737">
    <property type="term" value="C:cytoplasm"/>
    <property type="evidence" value="ECO:0007669"/>
    <property type="project" value="TreeGrafter"/>
</dbReference>
<dbReference type="Pfam" id="PF01266">
    <property type="entry name" value="DAO"/>
    <property type="match status" value="1"/>
</dbReference>
<dbReference type="InterPro" id="IPR006076">
    <property type="entry name" value="FAD-dep_OxRdtase"/>
</dbReference>
<comment type="caution">
    <text evidence="3">The sequence shown here is derived from an EMBL/GenBank/DDBJ whole genome shotgun (WGS) entry which is preliminary data.</text>
</comment>
<evidence type="ECO:0000259" key="2">
    <source>
        <dbReference type="Pfam" id="PF01266"/>
    </source>
</evidence>
<accession>X1AMA6</accession>
<evidence type="ECO:0000256" key="1">
    <source>
        <dbReference type="ARBA" id="ARBA00023002"/>
    </source>
</evidence>
<feature type="non-terminal residue" evidence="3">
    <location>
        <position position="298"/>
    </location>
</feature>
<name>X1AMA6_9ZZZZ</name>
<dbReference type="EMBL" id="BART01017926">
    <property type="protein sequence ID" value="GAG83734.1"/>
    <property type="molecule type" value="Genomic_DNA"/>
</dbReference>
<dbReference type="Gene3D" id="3.50.50.60">
    <property type="entry name" value="FAD/NAD(P)-binding domain"/>
    <property type="match status" value="1"/>
</dbReference>
<protein>
    <recommendedName>
        <fullName evidence="2">FAD dependent oxidoreductase domain-containing protein</fullName>
    </recommendedName>
</protein>
<gene>
    <name evidence="3" type="ORF">S01H4_33963</name>
</gene>
<dbReference type="PANTHER" id="PTHR13847:SF287">
    <property type="entry name" value="FAD-DEPENDENT OXIDOREDUCTASE DOMAIN-CONTAINING PROTEIN 1"/>
    <property type="match status" value="1"/>
</dbReference>
<dbReference type="PROSITE" id="PS51257">
    <property type="entry name" value="PROKAR_LIPOPROTEIN"/>
    <property type="match status" value="1"/>
</dbReference>
<dbReference type="SUPFAM" id="SSF51905">
    <property type="entry name" value="FAD/NAD(P)-binding domain"/>
    <property type="match status" value="1"/>
</dbReference>
<organism evidence="3">
    <name type="scientific">marine sediment metagenome</name>
    <dbReference type="NCBI Taxonomy" id="412755"/>
    <lineage>
        <taxon>unclassified sequences</taxon>
        <taxon>metagenomes</taxon>
        <taxon>ecological metagenomes</taxon>
    </lineage>
</organism>
<feature type="domain" description="FAD dependent oxidoreductase" evidence="2">
    <location>
        <begin position="9"/>
        <end position="296"/>
    </location>
</feature>
<evidence type="ECO:0000313" key="3">
    <source>
        <dbReference type="EMBL" id="GAG83734.1"/>
    </source>
</evidence>
<dbReference type="Gene3D" id="3.30.9.10">
    <property type="entry name" value="D-Amino Acid Oxidase, subunit A, domain 2"/>
    <property type="match status" value="1"/>
</dbReference>
<dbReference type="AlphaFoldDB" id="X1AMA6"/>